<sequence>MRGMKFGIKELKMQSPIANTAIRKSEYPIAPVIDKVAFNVSSN</sequence>
<reference evidence="1 2" key="1">
    <citation type="submission" date="2019-03" db="EMBL/GenBank/DDBJ databases">
        <title>Genomic Encyclopedia of Type Strains, Phase IV (KMG-IV): sequencing the most valuable type-strain genomes for metagenomic binning, comparative biology and taxonomic classification.</title>
        <authorList>
            <person name="Goeker M."/>
        </authorList>
    </citation>
    <scope>NUCLEOTIDE SEQUENCE [LARGE SCALE GENOMIC DNA]</scope>
    <source>
        <strain evidence="1 2">DSM 24830</strain>
    </source>
</reference>
<organism evidence="1 2">
    <name type="scientific">Cocleimonas flava</name>
    <dbReference type="NCBI Taxonomy" id="634765"/>
    <lineage>
        <taxon>Bacteria</taxon>
        <taxon>Pseudomonadati</taxon>
        <taxon>Pseudomonadota</taxon>
        <taxon>Gammaproteobacteria</taxon>
        <taxon>Thiotrichales</taxon>
        <taxon>Thiotrichaceae</taxon>
        <taxon>Cocleimonas</taxon>
    </lineage>
</organism>
<name>A0A4R1ETJ1_9GAMM</name>
<dbReference type="AlphaFoldDB" id="A0A4R1ETJ1"/>
<dbReference type="Proteomes" id="UP000294887">
    <property type="component" value="Unassembled WGS sequence"/>
</dbReference>
<keyword evidence="2" id="KW-1185">Reference proteome</keyword>
<proteinExistence type="predicted"/>
<dbReference type="EMBL" id="SMFQ01000005">
    <property type="protein sequence ID" value="TCJ83252.1"/>
    <property type="molecule type" value="Genomic_DNA"/>
</dbReference>
<evidence type="ECO:0000313" key="1">
    <source>
        <dbReference type="EMBL" id="TCJ83252.1"/>
    </source>
</evidence>
<protein>
    <submittedName>
        <fullName evidence="1">Uncharacterized protein</fullName>
    </submittedName>
</protein>
<accession>A0A4R1ETJ1</accession>
<evidence type="ECO:0000313" key="2">
    <source>
        <dbReference type="Proteomes" id="UP000294887"/>
    </source>
</evidence>
<gene>
    <name evidence="1" type="ORF">EV695_3992</name>
</gene>
<comment type="caution">
    <text evidence="1">The sequence shown here is derived from an EMBL/GenBank/DDBJ whole genome shotgun (WGS) entry which is preliminary data.</text>
</comment>